<sequence>MDSAAPTIFERIEQKLNAMGAHVDNTDINEALKQVEARLNDNPEDMDSKLTRLELKVVELARMLDAALAAGNGSVSKAPAEAEQHAPPKQGVKKIKKLQQNPATGVIEEVEVEDSPSEHFIVADSRGRFTASGEARKEKKTVFIAATDDEPVNAAKK</sequence>
<proteinExistence type="predicted"/>
<name>H8I6S7_METCZ</name>
<dbReference type="KEGG" id="mez:Mtc_0634"/>
<evidence type="ECO:0000313" key="2">
    <source>
        <dbReference type="EMBL" id="AFC99397.1"/>
    </source>
</evidence>
<organism evidence="2 3">
    <name type="scientific">Methanocella conradii (strain DSM 24694 / JCM 17849 / CGMCC 1.5162 / HZ254)</name>
    <dbReference type="NCBI Taxonomy" id="1041930"/>
    <lineage>
        <taxon>Archaea</taxon>
        <taxon>Methanobacteriati</taxon>
        <taxon>Methanobacteriota</taxon>
        <taxon>Stenosarchaea group</taxon>
        <taxon>Methanomicrobia</taxon>
        <taxon>Methanocellales</taxon>
        <taxon>Methanocellaceae</taxon>
        <taxon>Methanocella</taxon>
    </lineage>
</organism>
<dbReference type="GeneID" id="11970526"/>
<accession>H8I6S7</accession>
<gene>
    <name evidence="2" type="ordered locus">Mtc_0634</name>
</gene>
<dbReference type="OrthoDB" id="147658at2157"/>
<keyword evidence="3" id="KW-1185">Reference proteome</keyword>
<reference evidence="2 3" key="1">
    <citation type="journal article" date="2012" name="J. Bacteriol.">
        <title>Complete genome sequence of a thermophilic methanogen, Methanocella conradii HZ254, isolated from Chinese rice field soil.</title>
        <authorList>
            <person name="Lu Z."/>
            <person name="Lu Y."/>
        </authorList>
    </citation>
    <scope>NUCLEOTIDE SEQUENCE [LARGE SCALE GENOMIC DNA]</scope>
    <source>
        <strain evidence="3">DSM 24694 / JCM 17849 / CGMCC 1.5162 / HZ254</strain>
    </source>
</reference>
<dbReference type="EMBL" id="CP003243">
    <property type="protein sequence ID" value="AFC99397.1"/>
    <property type="molecule type" value="Genomic_DNA"/>
</dbReference>
<dbReference type="eggNOG" id="arCOG13205">
    <property type="taxonomic scope" value="Archaea"/>
</dbReference>
<dbReference type="Proteomes" id="UP000005233">
    <property type="component" value="Chromosome"/>
</dbReference>
<dbReference type="HOGENOM" id="CLU_1673990_0_0_2"/>
<evidence type="ECO:0000313" key="3">
    <source>
        <dbReference type="Proteomes" id="UP000005233"/>
    </source>
</evidence>
<dbReference type="RefSeq" id="WP_014405236.1">
    <property type="nucleotide sequence ID" value="NC_017034.1"/>
</dbReference>
<protein>
    <submittedName>
        <fullName evidence="2">Uncharacterized protein</fullName>
    </submittedName>
</protein>
<dbReference type="AlphaFoldDB" id="H8I6S7"/>
<feature type="region of interest" description="Disordered" evidence="1">
    <location>
        <begin position="72"/>
        <end position="100"/>
    </location>
</feature>
<evidence type="ECO:0000256" key="1">
    <source>
        <dbReference type="SAM" id="MobiDB-lite"/>
    </source>
</evidence>